<dbReference type="Proteomes" id="UP000605970">
    <property type="component" value="Unassembled WGS sequence"/>
</dbReference>
<sequence>MDKVVVINQKMKEYFVLLLVIIKLLHVGGMFLVKKFVSHLNIKDVVVIVINLFLKPHVKKHARNEIETRRKVE</sequence>
<protein>
    <submittedName>
        <fullName evidence="2">Uncharacterized protein</fullName>
    </submittedName>
</protein>
<proteinExistence type="predicted"/>
<keyword evidence="3" id="KW-1185">Reference proteome</keyword>
<gene>
    <name evidence="2" type="ORF">Mgra_00002890</name>
</gene>
<keyword evidence="1" id="KW-1133">Transmembrane helix</keyword>
<feature type="transmembrane region" description="Helical" evidence="1">
    <location>
        <begin position="14"/>
        <end position="33"/>
    </location>
</feature>
<keyword evidence="1" id="KW-0472">Membrane</keyword>
<reference evidence="2" key="1">
    <citation type="journal article" date="2020" name="Ecol. Evol.">
        <title>Genome structure and content of the rice root-knot nematode (Meloidogyne graminicola).</title>
        <authorList>
            <person name="Phan N.T."/>
            <person name="Danchin E.G.J."/>
            <person name="Klopp C."/>
            <person name="Perfus-Barbeoch L."/>
            <person name="Kozlowski D.K."/>
            <person name="Koutsovoulos G.D."/>
            <person name="Lopez-Roques C."/>
            <person name="Bouchez O."/>
            <person name="Zahm M."/>
            <person name="Besnard G."/>
            <person name="Bellafiore S."/>
        </authorList>
    </citation>
    <scope>NUCLEOTIDE SEQUENCE</scope>
    <source>
        <strain evidence="2">VN-18</strain>
    </source>
</reference>
<evidence type="ECO:0000313" key="2">
    <source>
        <dbReference type="EMBL" id="KAF7637633.1"/>
    </source>
</evidence>
<comment type="caution">
    <text evidence="2">The sequence shown here is derived from an EMBL/GenBank/DDBJ whole genome shotgun (WGS) entry which is preliminary data.</text>
</comment>
<dbReference type="AlphaFoldDB" id="A0A8S9ZV99"/>
<name>A0A8S9ZV99_9BILA</name>
<evidence type="ECO:0000256" key="1">
    <source>
        <dbReference type="SAM" id="Phobius"/>
    </source>
</evidence>
<dbReference type="EMBL" id="JABEBT010000018">
    <property type="protein sequence ID" value="KAF7637633.1"/>
    <property type="molecule type" value="Genomic_DNA"/>
</dbReference>
<feature type="non-terminal residue" evidence="2">
    <location>
        <position position="1"/>
    </location>
</feature>
<evidence type="ECO:0000313" key="3">
    <source>
        <dbReference type="Proteomes" id="UP000605970"/>
    </source>
</evidence>
<organism evidence="2 3">
    <name type="scientific">Meloidogyne graminicola</name>
    <dbReference type="NCBI Taxonomy" id="189291"/>
    <lineage>
        <taxon>Eukaryota</taxon>
        <taxon>Metazoa</taxon>
        <taxon>Ecdysozoa</taxon>
        <taxon>Nematoda</taxon>
        <taxon>Chromadorea</taxon>
        <taxon>Rhabditida</taxon>
        <taxon>Tylenchina</taxon>
        <taxon>Tylenchomorpha</taxon>
        <taxon>Tylenchoidea</taxon>
        <taxon>Meloidogynidae</taxon>
        <taxon>Meloidogyninae</taxon>
        <taxon>Meloidogyne</taxon>
    </lineage>
</organism>
<keyword evidence="1" id="KW-0812">Transmembrane</keyword>
<accession>A0A8S9ZV99</accession>